<dbReference type="Gene3D" id="3.40.50.720">
    <property type="entry name" value="NAD(P)-binding Rossmann-like Domain"/>
    <property type="match status" value="1"/>
</dbReference>
<sequence length="256" mass="27671">MQSTLALGIVNRAVLVTGSTDGIGITTAKHLAKKGYDVLIHGRDSQRIAAAVKVVQAFGSQGKVLPLPPADLSTVQGCRQLVQHVEQLCNKENLALSIIMNNAGVFAEQHVLTEDGLELTFAVNVMAPFVITSLLLPRLLNESLTSDTASRIVIASSLSQCATIRSWDDLHYRHRSYSAHAAYSESKLLDAMLTMEFAKRLPSQGITCNCLDPGTVNTKMLLAGWGRIGIEVEDALDETWLCSSADVEGVTGQYFK</sequence>
<evidence type="ECO:0000256" key="1">
    <source>
        <dbReference type="ARBA" id="ARBA00006484"/>
    </source>
</evidence>
<dbReference type="PANTHER" id="PTHR24320">
    <property type="entry name" value="RETINOL DEHYDROGENASE"/>
    <property type="match status" value="1"/>
</dbReference>
<gene>
    <name evidence="3" type="ORF">FisN_1Hh162</name>
</gene>
<dbReference type="Proteomes" id="UP000198406">
    <property type="component" value="Unassembled WGS sequence"/>
</dbReference>
<dbReference type="InParanoid" id="A0A1Z5JE04"/>
<accession>A0A1Z5JE04</accession>
<name>A0A1Z5JE04_FISSO</name>
<dbReference type="InterPro" id="IPR002347">
    <property type="entry name" value="SDR_fam"/>
</dbReference>
<keyword evidence="2" id="KW-0560">Oxidoreductase</keyword>
<protein>
    <submittedName>
        <fullName evidence="3">Uncharacterized protein</fullName>
    </submittedName>
</protein>
<dbReference type="AlphaFoldDB" id="A0A1Z5JE04"/>
<dbReference type="PANTHER" id="PTHR24320:SF148">
    <property type="entry name" value="NAD(P)-BINDING ROSSMANN-FOLD SUPERFAMILY PROTEIN"/>
    <property type="match status" value="1"/>
</dbReference>
<organism evidence="3 4">
    <name type="scientific">Fistulifera solaris</name>
    <name type="common">Oleaginous diatom</name>
    <dbReference type="NCBI Taxonomy" id="1519565"/>
    <lineage>
        <taxon>Eukaryota</taxon>
        <taxon>Sar</taxon>
        <taxon>Stramenopiles</taxon>
        <taxon>Ochrophyta</taxon>
        <taxon>Bacillariophyta</taxon>
        <taxon>Bacillariophyceae</taxon>
        <taxon>Bacillariophycidae</taxon>
        <taxon>Naviculales</taxon>
        <taxon>Naviculaceae</taxon>
        <taxon>Fistulifera</taxon>
    </lineage>
</organism>
<dbReference type="GO" id="GO:0016491">
    <property type="term" value="F:oxidoreductase activity"/>
    <property type="evidence" value="ECO:0007669"/>
    <property type="project" value="UniProtKB-KW"/>
</dbReference>
<dbReference type="PRINTS" id="PR00081">
    <property type="entry name" value="GDHRDH"/>
</dbReference>
<keyword evidence="4" id="KW-1185">Reference proteome</keyword>
<comment type="caution">
    <text evidence="3">The sequence shown here is derived from an EMBL/GenBank/DDBJ whole genome shotgun (WGS) entry which is preliminary data.</text>
</comment>
<evidence type="ECO:0000313" key="4">
    <source>
        <dbReference type="Proteomes" id="UP000198406"/>
    </source>
</evidence>
<dbReference type="InterPro" id="IPR036291">
    <property type="entry name" value="NAD(P)-bd_dom_sf"/>
</dbReference>
<dbReference type="OrthoDB" id="191139at2759"/>
<proteinExistence type="inferred from homology"/>
<dbReference type="EMBL" id="BDSP01000050">
    <property type="protein sequence ID" value="GAX12233.1"/>
    <property type="molecule type" value="Genomic_DNA"/>
</dbReference>
<comment type="similarity">
    <text evidence="1">Belongs to the short-chain dehydrogenases/reductases (SDR) family.</text>
</comment>
<evidence type="ECO:0000313" key="3">
    <source>
        <dbReference type="EMBL" id="GAX12233.1"/>
    </source>
</evidence>
<evidence type="ECO:0000256" key="2">
    <source>
        <dbReference type="ARBA" id="ARBA00023002"/>
    </source>
</evidence>
<dbReference type="SUPFAM" id="SSF51735">
    <property type="entry name" value="NAD(P)-binding Rossmann-fold domains"/>
    <property type="match status" value="1"/>
</dbReference>
<reference evidence="3 4" key="1">
    <citation type="journal article" date="2015" name="Plant Cell">
        <title>Oil accumulation by the oleaginous diatom Fistulifera solaris as revealed by the genome and transcriptome.</title>
        <authorList>
            <person name="Tanaka T."/>
            <person name="Maeda Y."/>
            <person name="Veluchamy A."/>
            <person name="Tanaka M."/>
            <person name="Abida H."/>
            <person name="Marechal E."/>
            <person name="Bowler C."/>
            <person name="Muto M."/>
            <person name="Sunaga Y."/>
            <person name="Tanaka M."/>
            <person name="Yoshino T."/>
            <person name="Taniguchi T."/>
            <person name="Fukuda Y."/>
            <person name="Nemoto M."/>
            <person name="Matsumoto M."/>
            <person name="Wong P.S."/>
            <person name="Aburatani S."/>
            <person name="Fujibuchi W."/>
        </authorList>
    </citation>
    <scope>NUCLEOTIDE SEQUENCE [LARGE SCALE GENOMIC DNA]</scope>
    <source>
        <strain evidence="3 4">JPCC DA0580</strain>
    </source>
</reference>
<dbReference type="Pfam" id="PF00106">
    <property type="entry name" value="adh_short"/>
    <property type="match status" value="1"/>
</dbReference>